<dbReference type="GO" id="GO:0062129">
    <property type="term" value="C:chitin-based extracellular matrix"/>
    <property type="evidence" value="ECO:0007669"/>
    <property type="project" value="TreeGrafter"/>
</dbReference>
<evidence type="ECO:0000313" key="5">
    <source>
        <dbReference type="Proteomes" id="UP000283509"/>
    </source>
</evidence>
<feature type="compositionally biased region" description="Basic and acidic residues" evidence="3">
    <location>
        <begin position="31"/>
        <end position="43"/>
    </location>
</feature>
<evidence type="ECO:0000256" key="2">
    <source>
        <dbReference type="PROSITE-ProRule" id="PRU00497"/>
    </source>
</evidence>
<dbReference type="STRING" id="6689.A0A423SJ04"/>
<keyword evidence="5" id="KW-1185">Reference proteome</keyword>
<dbReference type="PROSITE" id="PS00233">
    <property type="entry name" value="CHIT_BIND_RR_1"/>
    <property type="match status" value="1"/>
</dbReference>
<reference evidence="4 5" key="2">
    <citation type="submission" date="2019-01" db="EMBL/GenBank/DDBJ databases">
        <title>The decoding of complex shrimp genome reveals the adaptation for benthos swimmer, frequently molting mechanism and breeding impact on genome.</title>
        <authorList>
            <person name="Sun Y."/>
            <person name="Gao Y."/>
            <person name="Yu Y."/>
        </authorList>
    </citation>
    <scope>NUCLEOTIDE SEQUENCE [LARGE SCALE GENOMIC DNA]</scope>
    <source>
        <tissue evidence="4">Muscle</tissue>
    </source>
</reference>
<dbReference type="PANTHER" id="PTHR10380:SF173">
    <property type="entry name" value="CUTICULAR PROTEIN 47EF, ISOFORM C-RELATED"/>
    <property type="match status" value="1"/>
</dbReference>
<organism evidence="4 5">
    <name type="scientific">Penaeus vannamei</name>
    <name type="common">Whiteleg shrimp</name>
    <name type="synonym">Litopenaeus vannamei</name>
    <dbReference type="NCBI Taxonomy" id="6689"/>
    <lineage>
        <taxon>Eukaryota</taxon>
        <taxon>Metazoa</taxon>
        <taxon>Ecdysozoa</taxon>
        <taxon>Arthropoda</taxon>
        <taxon>Crustacea</taxon>
        <taxon>Multicrustacea</taxon>
        <taxon>Malacostraca</taxon>
        <taxon>Eumalacostraca</taxon>
        <taxon>Eucarida</taxon>
        <taxon>Decapoda</taxon>
        <taxon>Dendrobranchiata</taxon>
        <taxon>Penaeoidea</taxon>
        <taxon>Penaeidae</taxon>
        <taxon>Penaeus</taxon>
    </lineage>
</organism>
<dbReference type="PROSITE" id="PS51155">
    <property type="entry name" value="CHIT_BIND_RR_2"/>
    <property type="match status" value="1"/>
</dbReference>
<sequence>MCCSCPCWWLWLWLRDRPSPTTPLHHTHPRPPADPHHRDERVHPAADGTYSFDVETGDGIVRHESGGPGGAQQGTVSFTFPDGQVFNLQFVADVNGYQPQSPFLPVAPAFPTQSPPTPSSRSSVADSNSKLAPARNNVSHQARDKPLLLAFMVNLSKVASL</sequence>
<dbReference type="AlphaFoldDB" id="A0A423SJ04"/>
<feature type="compositionally biased region" description="Polar residues" evidence="3">
    <location>
        <begin position="124"/>
        <end position="139"/>
    </location>
</feature>
<accession>A0A423SJ04</accession>
<feature type="region of interest" description="Disordered" evidence="3">
    <location>
        <begin position="110"/>
        <end position="139"/>
    </location>
</feature>
<dbReference type="InterPro" id="IPR000618">
    <property type="entry name" value="Insect_cuticle"/>
</dbReference>
<dbReference type="PANTHER" id="PTHR10380">
    <property type="entry name" value="CUTICLE PROTEIN"/>
    <property type="match status" value="1"/>
</dbReference>
<keyword evidence="1 2" id="KW-0193">Cuticle</keyword>
<dbReference type="Proteomes" id="UP000283509">
    <property type="component" value="Unassembled WGS sequence"/>
</dbReference>
<comment type="caution">
    <text evidence="4">The sequence shown here is derived from an EMBL/GenBank/DDBJ whole genome shotgun (WGS) entry which is preliminary data.</text>
</comment>
<dbReference type="OrthoDB" id="6367450at2759"/>
<name>A0A423SJ04_PENVA</name>
<proteinExistence type="predicted"/>
<gene>
    <name evidence="4" type="ORF">C7M84_017919</name>
</gene>
<reference evidence="4 5" key="1">
    <citation type="submission" date="2018-04" db="EMBL/GenBank/DDBJ databases">
        <authorList>
            <person name="Zhang X."/>
            <person name="Yuan J."/>
            <person name="Li F."/>
            <person name="Xiang J."/>
        </authorList>
    </citation>
    <scope>NUCLEOTIDE SEQUENCE [LARGE SCALE GENOMIC DNA]</scope>
    <source>
        <tissue evidence="4">Muscle</tissue>
    </source>
</reference>
<feature type="region of interest" description="Disordered" evidence="3">
    <location>
        <begin position="21"/>
        <end position="43"/>
    </location>
</feature>
<dbReference type="InterPro" id="IPR050468">
    <property type="entry name" value="Cuticle_Struct_Prot"/>
</dbReference>
<dbReference type="GO" id="GO:0008010">
    <property type="term" value="F:structural constituent of chitin-based larval cuticle"/>
    <property type="evidence" value="ECO:0007669"/>
    <property type="project" value="TreeGrafter"/>
</dbReference>
<evidence type="ECO:0000313" key="4">
    <source>
        <dbReference type="EMBL" id="ROT64172.1"/>
    </source>
</evidence>
<evidence type="ECO:0000256" key="3">
    <source>
        <dbReference type="SAM" id="MobiDB-lite"/>
    </source>
</evidence>
<dbReference type="Pfam" id="PF00379">
    <property type="entry name" value="Chitin_bind_4"/>
    <property type="match status" value="1"/>
</dbReference>
<evidence type="ECO:0000256" key="1">
    <source>
        <dbReference type="ARBA" id="ARBA00022460"/>
    </source>
</evidence>
<protein>
    <submittedName>
        <fullName evidence="4">M15 protein</fullName>
    </submittedName>
</protein>
<dbReference type="EMBL" id="QCYY01003311">
    <property type="protein sequence ID" value="ROT64172.1"/>
    <property type="molecule type" value="Genomic_DNA"/>
</dbReference>
<dbReference type="InterPro" id="IPR031311">
    <property type="entry name" value="CHIT_BIND_RR_consensus"/>
</dbReference>